<keyword evidence="5" id="KW-1185">Reference proteome</keyword>
<organism evidence="4 5">
    <name type="scientific">Nocardia iowensis</name>
    <dbReference type="NCBI Taxonomy" id="204891"/>
    <lineage>
        <taxon>Bacteria</taxon>
        <taxon>Bacillati</taxon>
        <taxon>Actinomycetota</taxon>
        <taxon>Actinomycetes</taxon>
        <taxon>Mycobacteriales</taxon>
        <taxon>Nocardiaceae</taxon>
        <taxon>Nocardia</taxon>
    </lineage>
</organism>
<sequence length="372" mass="37398">MARNPAGRLLMVGCIAALGATLVTAGSHPASAIPTDSSSSPCPTDAPADGGTPLTEAGISDLINKANEGGDNVETSLQTPEAGCTIHLTAAWPILTGKLSLTATSGPLTIDASESPGSGSGAKGIFVLEKGGDLHLSNFILTKSVESAIFSLEGSVTVSNSIIKENGEHGIQVSRTKLTVDDTAIINNQKKGVRGNDRDVITLKGSTVSGNAGGIQMGDGVGALTVTDSEISNNTNPKGDGGGVMLKASDMKMTNSTISKNTAGSPTAEAAYGGGISAFQADIAMENSTVSDNVVRSIKRSKGGGISMGSGKLTLTDSKVTGNDANASQGIESTFGGGIDNREAALTIQGDSEITDNSPNNCEKEVPGCSNK</sequence>
<dbReference type="SMART" id="SM00710">
    <property type="entry name" value="PbH1"/>
    <property type="match status" value="4"/>
</dbReference>
<evidence type="ECO:0000256" key="2">
    <source>
        <dbReference type="SAM" id="SignalP"/>
    </source>
</evidence>
<feature type="region of interest" description="Disordered" evidence="1">
    <location>
        <begin position="351"/>
        <end position="372"/>
    </location>
</feature>
<evidence type="ECO:0000256" key="1">
    <source>
        <dbReference type="SAM" id="MobiDB-lite"/>
    </source>
</evidence>
<keyword evidence="2" id="KW-0732">Signal</keyword>
<name>A0ABX8RLW3_NOCIO</name>
<evidence type="ECO:0000313" key="5">
    <source>
        <dbReference type="Proteomes" id="UP000694257"/>
    </source>
</evidence>
<dbReference type="InterPro" id="IPR006626">
    <property type="entry name" value="PbH1"/>
</dbReference>
<feature type="chain" id="PRO_5047270914" evidence="2">
    <location>
        <begin position="33"/>
        <end position="372"/>
    </location>
</feature>
<dbReference type="InterPro" id="IPR039448">
    <property type="entry name" value="Beta_helix"/>
</dbReference>
<evidence type="ECO:0000259" key="3">
    <source>
        <dbReference type="Pfam" id="PF13229"/>
    </source>
</evidence>
<proteinExistence type="predicted"/>
<gene>
    <name evidence="4" type="ORF">KV110_33515</name>
</gene>
<feature type="compositionally biased region" description="Low complexity" evidence="1">
    <location>
        <begin position="34"/>
        <end position="49"/>
    </location>
</feature>
<evidence type="ECO:0000313" key="4">
    <source>
        <dbReference type="EMBL" id="QXN90291.1"/>
    </source>
</evidence>
<reference evidence="4 5" key="1">
    <citation type="submission" date="2021-07" db="EMBL/GenBank/DDBJ databases">
        <title>Whole Genome Sequence of Nocardia Iowensis.</title>
        <authorList>
            <person name="Lamm A."/>
            <person name="Collins-Fairclough A.M."/>
            <person name="Bunk B."/>
            <person name="Sproer C."/>
        </authorList>
    </citation>
    <scope>NUCLEOTIDE SEQUENCE [LARGE SCALE GENOMIC DNA]</scope>
    <source>
        <strain evidence="4 5">NRRL 5646</strain>
    </source>
</reference>
<feature type="signal peptide" evidence="2">
    <location>
        <begin position="1"/>
        <end position="32"/>
    </location>
</feature>
<accession>A0ABX8RLW3</accession>
<protein>
    <submittedName>
        <fullName evidence="4">Right-handed parallel beta-helix repeat-containing protein</fullName>
    </submittedName>
</protein>
<feature type="domain" description="Right handed beta helix" evidence="3">
    <location>
        <begin position="179"/>
        <end position="337"/>
    </location>
</feature>
<dbReference type="Proteomes" id="UP000694257">
    <property type="component" value="Chromosome"/>
</dbReference>
<dbReference type="EMBL" id="CP078145">
    <property type="protein sequence ID" value="QXN90291.1"/>
    <property type="molecule type" value="Genomic_DNA"/>
</dbReference>
<dbReference type="Pfam" id="PF13229">
    <property type="entry name" value="Beta_helix"/>
    <property type="match status" value="1"/>
</dbReference>
<feature type="compositionally biased region" description="Polar residues" evidence="1">
    <location>
        <begin position="351"/>
        <end position="361"/>
    </location>
</feature>
<dbReference type="RefSeq" id="WP_218471163.1">
    <property type="nucleotide sequence ID" value="NZ_BAABJN010000006.1"/>
</dbReference>
<feature type="region of interest" description="Disordered" evidence="1">
    <location>
        <begin position="28"/>
        <end position="57"/>
    </location>
</feature>